<name>A0A0L7LLQ1_OPEBR</name>
<dbReference type="SUPFAM" id="SSF52058">
    <property type="entry name" value="L domain-like"/>
    <property type="match status" value="1"/>
</dbReference>
<dbReference type="InterPro" id="IPR003591">
    <property type="entry name" value="Leu-rich_rpt_typical-subtyp"/>
</dbReference>
<comment type="caution">
    <text evidence="5">The sequence shown here is derived from an EMBL/GenBank/DDBJ whole genome shotgun (WGS) entry which is preliminary data.</text>
</comment>
<evidence type="ECO:0000313" key="5">
    <source>
        <dbReference type="EMBL" id="KOB76274.1"/>
    </source>
</evidence>
<keyword evidence="2" id="KW-0732">Signal</keyword>
<evidence type="ECO:0000256" key="4">
    <source>
        <dbReference type="ARBA" id="ARBA00023180"/>
    </source>
</evidence>
<accession>A0A0L7LLQ1</accession>
<dbReference type="PANTHER" id="PTHR24369:SF196">
    <property type="entry name" value="RETICULON 4 RECEPTOR LIKE 1"/>
    <property type="match status" value="1"/>
</dbReference>
<feature type="non-terminal residue" evidence="5">
    <location>
        <position position="343"/>
    </location>
</feature>
<evidence type="ECO:0000256" key="3">
    <source>
        <dbReference type="ARBA" id="ARBA00022737"/>
    </source>
</evidence>
<dbReference type="Gene3D" id="3.80.10.10">
    <property type="entry name" value="Ribonuclease Inhibitor"/>
    <property type="match status" value="2"/>
</dbReference>
<keyword evidence="4" id="KW-0325">Glycoprotein</keyword>
<evidence type="ECO:0000256" key="2">
    <source>
        <dbReference type="ARBA" id="ARBA00022729"/>
    </source>
</evidence>
<feature type="non-terminal residue" evidence="5">
    <location>
        <position position="1"/>
    </location>
</feature>
<dbReference type="InterPro" id="IPR001611">
    <property type="entry name" value="Leu-rich_rpt"/>
</dbReference>
<dbReference type="Pfam" id="PF13855">
    <property type="entry name" value="LRR_8"/>
    <property type="match status" value="2"/>
</dbReference>
<keyword evidence="1" id="KW-0433">Leucine-rich repeat</keyword>
<dbReference type="SMART" id="SM00369">
    <property type="entry name" value="LRR_TYP"/>
    <property type="match status" value="6"/>
</dbReference>
<evidence type="ECO:0000256" key="1">
    <source>
        <dbReference type="ARBA" id="ARBA00022614"/>
    </source>
</evidence>
<reference evidence="5 6" key="1">
    <citation type="journal article" date="2015" name="Genome Biol. Evol.">
        <title>The genome of winter moth (Operophtera brumata) provides a genomic perspective on sexual dimorphism and phenology.</title>
        <authorList>
            <person name="Derks M.F."/>
            <person name="Smit S."/>
            <person name="Salis L."/>
            <person name="Schijlen E."/>
            <person name="Bossers A."/>
            <person name="Mateman C."/>
            <person name="Pijl A.S."/>
            <person name="de Ridder D."/>
            <person name="Groenen M.A."/>
            <person name="Visser M.E."/>
            <person name="Megens H.J."/>
        </authorList>
    </citation>
    <scope>NUCLEOTIDE SEQUENCE [LARGE SCALE GENOMIC DNA]</scope>
    <source>
        <strain evidence="5">WM2013NL</strain>
        <tissue evidence="5">Head and thorax</tissue>
    </source>
</reference>
<keyword evidence="3" id="KW-0677">Repeat</keyword>
<proteinExistence type="predicted"/>
<dbReference type="InterPro" id="IPR050541">
    <property type="entry name" value="LRR_TM_domain-containing"/>
</dbReference>
<dbReference type="EMBL" id="JTDY01000671">
    <property type="protein sequence ID" value="KOB76274.1"/>
    <property type="molecule type" value="Genomic_DNA"/>
</dbReference>
<dbReference type="AlphaFoldDB" id="A0A0L7LLQ1"/>
<dbReference type="InterPro" id="IPR032675">
    <property type="entry name" value="LRR_dom_sf"/>
</dbReference>
<keyword evidence="6" id="KW-1185">Reference proteome</keyword>
<dbReference type="Proteomes" id="UP000037510">
    <property type="component" value="Unassembled WGS sequence"/>
</dbReference>
<evidence type="ECO:0000313" key="6">
    <source>
        <dbReference type="Proteomes" id="UP000037510"/>
    </source>
</evidence>
<protein>
    <submittedName>
        <fullName evidence="5">Tartan/capricious-like protein</fullName>
    </submittedName>
</protein>
<sequence length="343" mass="39574">MLVHGQQHGDHSAPASCTSDLHWRQLDRRLRAIEQSTRRSLNCWRAGFSTLSTELVAPADLVTMRLQRNYLEEIDGEAFRLTKNLFHVDLSNNFLYTLPERLFSNNSFLETIDISNNNVMYVPSDSFNTLQFSGVEFERLKLLRTLNLKENALSELPDTIFSNCSSLEKLDLSKNNLRFINITAFHRMGNLTSLLLSENKLYEVHFKAFSTLKNLTTLYLDGNMFPSLPSRTLDYMPKLAIVKLSGNPWHCDCHALYISAWVRLNEMKIWDYSPTCVSPWFLEGHFLKKLKFPELCSGQWASMVNLSPRLPIQQLLALNVSVNRKPQDSMEQNHDVTTIDAWH</sequence>
<dbReference type="STRING" id="104452.A0A0L7LLQ1"/>
<dbReference type="GO" id="GO:0005886">
    <property type="term" value="C:plasma membrane"/>
    <property type="evidence" value="ECO:0007669"/>
    <property type="project" value="TreeGrafter"/>
</dbReference>
<organism evidence="5 6">
    <name type="scientific">Operophtera brumata</name>
    <name type="common">Winter moth</name>
    <name type="synonym">Phalaena brumata</name>
    <dbReference type="NCBI Taxonomy" id="104452"/>
    <lineage>
        <taxon>Eukaryota</taxon>
        <taxon>Metazoa</taxon>
        <taxon>Ecdysozoa</taxon>
        <taxon>Arthropoda</taxon>
        <taxon>Hexapoda</taxon>
        <taxon>Insecta</taxon>
        <taxon>Pterygota</taxon>
        <taxon>Neoptera</taxon>
        <taxon>Endopterygota</taxon>
        <taxon>Lepidoptera</taxon>
        <taxon>Glossata</taxon>
        <taxon>Ditrysia</taxon>
        <taxon>Geometroidea</taxon>
        <taxon>Geometridae</taxon>
        <taxon>Larentiinae</taxon>
        <taxon>Operophtera</taxon>
    </lineage>
</organism>
<dbReference type="PANTHER" id="PTHR24369">
    <property type="entry name" value="ANTIGEN BSP, PUTATIVE-RELATED"/>
    <property type="match status" value="1"/>
</dbReference>
<gene>
    <name evidence="5" type="ORF">OBRU01_06084</name>
</gene>